<sequence length="65" mass="7228">MTATQGGVFIMQKYVKWEINYQQEPPPPPRGAELVPKFNKWPGSCGKKPSAKSQNSARTGHSRKA</sequence>
<evidence type="ECO:0000313" key="3">
    <source>
        <dbReference type="Proteomes" id="UP000219564"/>
    </source>
</evidence>
<organism evidence="2 3">
    <name type="scientific">Pseudomonas lundensis</name>
    <dbReference type="NCBI Taxonomy" id="86185"/>
    <lineage>
        <taxon>Bacteria</taxon>
        <taxon>Pseudomonadati</taxon>
        <taxon>Pseudomonadota</taxon>
        <taxon>Gammaproteobacteria</taxon>
        <taxon>Pseudomonadales</taxon>
        <taxon>Pseudomonadaceae</taxon>
        <taxon>Pseudomonas</taxon>
    </lineage>
</organism>
<dbReference type="AlphaFoldDB" id="A0AAX2HA29"/>
<dbReference type="Proteomes" id="UP000219564">
    <property type="component" value="Unassembled WGS sequence"/>
</dbReference>
<accession>A0AAX2HA29</accession>
<reference evidence="2 3" key="1">
    <citation type="submission" date="2017-08" db="EMBL/GenBank/DDBJ databases">
        <authorList>
            <person name="Chaillou S."/>
        </authorList>
    </citation>
    <scope>NUCLEOTIDE SEQUENCE [LARGE SCALE GENOMIC DNA]</scope>
    <source>
        <strain evidence="2 3">MFPA15A1205</strain>
    </source>
</reference>
<dbReference type="EMBL" id="OBKZ01000041">
    <property type="protein sequence ID" value="SOB53816.1"/>
    <property type="molecule type" value="Genomic_DNA"/>
</dbReference>
<gene>
    <name evidence="2" type="ORF">PLUA15_460006</name>
</gene>
<comment type="caution">
    <text evidence="2">The sequence shown here is derived from an EMBL/GenBank/DDBJ whole genome shotgun (WGS) entry which is preliminary data.</text>
</comment>
<feature type="region of interest" description="Disordered" evidence="1">
    <location>
        <begin position="22"/>
        <end position="65"/>
    </location>
</feature>
<protein>
    <submittedName>
        <fullName evidence="2">Uncharacterized protein</fullName>
    </submittedName>
</protein>
<proteinExistence type="predicted"/>
<evidence type="ECO:0000256" key="1">
    <source>
        <dbReference type="SAM" id="MobiDB-lite"/>
    </source>
</evidence>
<name>A0AAX2HA29_9PSED</name>
<evidence type="ECO:0000313" key="2">
    <source>
        <dbReference type="EMBL" id="SOB53816.1"/>
    </source>
</evidence>